<accession>A0A0J6XKB6</accession>
<dbReference type="PATRIC" id="fig|66430.4.peg.6305"/>
<gene>
    <name evidence="1" type="ORF">ACS04_17940</name>
</gene>
<organism evidence="1 2">
    <name type="scientific">Streptomyces roseus</name>
    <dbReference type="NCBI Taxonomy" id="66430"/>
    <lineage>
        <taxon>Bacteria</taxon>
        <taxon>Bacillati</taxon>
        <taxon>Actinomycetota</taxon>
        <taxon>Actinomycetes</taxon>
        <taxon>Kitasatosporales</taxon>
        <taxon>Streptomycetaceae</taxon>
        <taxon>Streptomyces</taxon>
    </lineage>
</organism>
<protein>
    <submittedName>
        <fullName evidence="1">Uncharacterized protein</fullName>
    </submittedName>
</protein>
<name>A0A0J6XKB6_9ACTN</name>
<dbReference type="EMBL" id="LFML01000068">
    <property type="protein sequence ID" value="KMO96510.1"/>
    <property type="molecule type" value="Genomic_DNA"/>
</dbReference>
<sequence length="161" mass="16607">MDAVRLIAAGRHALAQSGAAMDIVGEAWQAQALTQGIGSWLAVTGPPELRSEARGLGEAGGRGCGVLDRAALIGEGSTPDYPPRAAQLTEVADVRQALLGLQALLGEVGIALVGVACATDDESLYWQCIESIDAADESSDRVRAVLRRLTVRERGSASGVA</sequence>
<dbReference type="AlphaFoldDB" id="A0A0J6XKB6"/>
<dbReference type="OrthoDB" id="3874063at2"/>
<dbReference type="InterPro" id="IPR046081">
    <property type="entry name" value="DUF6099"/>
</dbReference>
<proteinExistence type="predicted"/>
<comment type="caution">
    <text evidence="1">The sequence shown here is derived from an EMBL/GenBank/DDBJ whole genome shotgun (WGS) entry which is preliminary data.</text>
</comment>
<evidence type="ECO:0000313" key="2">
    <source>
        <dbReference type="Proteomes" id="UP000035932"/>
    </source>
</evidence>
<dbReference type="Pfam" id="PF19594">
    <property type="entry name" value="DUF6099"/>
    <property type="match status" value="1"/>
</dbReference>
<dbReference type="RefSeq" id="WP_048477633.1">
    <property type="nucleotide sequence ID" value="NZ_JBIRUD010000005.1"/>
</dbReference>
<dbReference type="STRING" id="66430.ACS04_17940"/>
<dbReference type="Proteomes" id="UP000035932">
    <property type="component" value="Unassembled WGS sequence"/>
</dbReference>
<evidence type="ECO:0000313" key="1">
    <source>
        <dbReference type="EMBL" id="KMO96510.1"/>
    </source>
</evidence>
<keyword evidence="2" id="KW-1185">Reference proteome</keyword>
<reference evidence="1 2" key="1">
    <citation type="submission" date="2015-06" db="EMBL/GenBank/DDBJ databases">
        <title>Recapitulation of the evolution of biosynthetic gene clusters reveals hidden chemical diversity on bacterial genomes.</title>
        <authorList>
            <person name="Cruz-Morales P."/>
            <person name="Martinez-Guerrero C."/>
            <person name="Morales-Escalante M.A."/>
            <person name="Yanez-Guerra L.A."/>
            <person name="Kopp J.F."/>
            <person name="Feldmann J."/>
            <person name="Ramos-Aboites H.E."/>
            <person name="Barona-Gomez F."/>
        </authorList>
    </citation>
    <scope>NUCLEOTIDE SEQUENCE [LARGE SCALE GENOMIC DNA]</scope>
    <source>
        <strain evidence="1 2">ATCC 31245</strain>
    </source>
</reference>